<accession>A0A2Z4Y5P2</accession>
<gene>
    <name evidence="1" type="ORF">BRCON_1245</name>
</gene>
<reference evidence="1 2" key="1">
    <citation type="submission" date="2018-05" db="EMBL/GenBank/DDBJ databases">
        <title>A metagenomic window into the 2 km-deep terrestrial subsurface aquifer revealed taxonomically and functionally diverse microbial community comprising novel uncultured bacterial lineages.</title>
        <authorList>
            <person name="Kadnikov V.V."/>
            <person name="Mardanov A.V."/>
            <person name="Beletsky A.V."/>
            <person name="Banks D."/>
            <person name="Pimenov N.V."/>
            <person name="Frank Y.A."/>
            <person name="Karnachuk O.V."/>
            <person name="Ravin N.V."/>
        </authorList>
    </citation>
    <scope>NUCLEOTIDE SEQUENCE [LARGE SCALE GENOMIC DNA]</scope>
    <source>
        <strain evidence="1">BY</strain>
    </source>
</reference>
<dbReference type="EMBL" id="CP030759">
    <property type="protein sequence ID" value="AXA36022.1"/>
    <property type="molecule type" value="Genomic_DNA"/>
</dbReference>
<evidence type="ECO:0000313" key="1">
    <source>
        <dbReference type="EMBL" id="AXA36022.1"/>
    </source>
</evidence>
<dbReference type="Proteomes" id="UP000262583">
    <property type="component" value="Chromosome"/>
</dbReference>
<protein>
    <submittedName>
        <fullName evidence="1">Uncharacterized protein</fullName>
    </submittedName>
</protein>
<sequence>MAVLAFGARLALVIASRFAKARENGIGSHAGDLHAEVRKFVTS</sequence>
<proteinExistence type="predicted"/>
<dbReference type="AlphaFoldDB" id="A0A2Z4Y5P2"/>
<organism evidence="1 2">
    <name type="scientific">Sumerlaea chitinivorans</name>
    <dbReference type="NCBI Taxonomy" id="2250252"/>
    <lineage>
        <taxon>Bacteria</taxon>
        <taxon>Candidatus Sumerlaeota</taxon>
        <taxon>Candidatus Sumerlaeia</taxon>
        <taxon>Candidatus Sumerlaeales</taxon>
        <taxon>Candidatus Sumerlaeaceae</taxon>
        <taxon>Candidatus Sumerlaea</taxon>
    </lineage>
</organism>
<dbReference type="KEGG" id="schv:BRCON_1245"/>
<evidence type="ECO:0000313" key="2">
    <source>
        <dbReference type="Proteomes" id="UP000262583"/>
    </source>
</evidence>
<name>A0A2Z4Y5P2_SUMC1</name>